<dbReference type="InterPro" id="IPR000600">
    <property type="entry name" value="ROK"/>
</dbReference>
<dbReference type="Proteomes" id="UP001072034">
    <property type="component" value="Unassembled WGS sequence"/>
</dbReference>
<accession>A0ABT4I943</accession>
<evidence type="ECO:0000313" key="2">
    <source>
        <dbReference type="EMBL" id="MCZ0857715.1"/>
    </source>
</evidence>
<evidence type="ECO:0000313" key="3">
    <source>
        <dbReference type="Proteomes" id="UP001072034"/>
    </source>
</evidence>
<dbReference type="EMBL" id="JAPTMY010000011">
    <property type="protein sequence ID" value="MCZ0857715.1"/>
    <property type="molecule type" value="Genomic_DNA"/>
</dbReference>
<keyword evidence="3" id="KW-1185">Reference proteome</keyword>
<proteinExistence type="inferred from homology"/>
<reference evidence="2" key="1">
    <citation type="submission" date="2022-10" db="EMBL/GenBank/DDBJ databases">
        <title>Genome sequence of Actinomyces israelii ATCC 10048.</title>
        <authorList>
            <person name="Watt R.M."/>
            <person name="Tong W.M."/>
        </authorList>
    </citation>
    <scope>NUCLEOTIDE SEQUENCE</scope>
    <source>
        <strain evidence="2">ATCC 10048</strain>
    </source>
</reference>
<dbReference type="SUPFAM" id="SSF53067">
    <property type="entry name" value="Actin-like ATPase domain"/>
    <property type="match status" value="2"/>
</dbReference>
<dbReference type="InterPro" id="IPR043129">
    <property type="entry name" value="ATPase_NBD"/>
</dbReference>
<dbReference type="PANTHER" id="PTHR18964">
    <property type="entry name" value="ROK (REPRESSOR, ORF, KINASE) FAMILY"/>
    <property type="match status" value="1"/>
</dbReference>
<dbReference type="PANTHER" id="PTHR18964:SF149">
    <property type="entry name" value="BIFUNCTIONAL UDP-N-ACETYLGLUCOSAMINE 2-EPIMERASE_N-ACETYLMANNOSAMINE KINASE"/>
    <property type="match status" value="1"/>
</dbReference>
<comment type="caution">
    <text evidence="2">The sequence shown here is derived from an EMBL/GenBank/DDBJ whole genome shotgun (WGS) entry which is preliminary data.</text>
</comment>
<dbReference type="RefSeq" id="WP_268917249.1">
    <property type="nucleotide sequence ID" value="NZ_CP124548.1"/>
</dbReference>
<dbReference type="Gene3D" id="3.30.420.40">
    <property type="match status" value="2"/>
</dbReference>
<dbReference type="Pfam" id="PF00480">
    <property type="entry name" value="ROK"/>
    <property type="match status" value="1"/>
</dbReference>
<sequence>MTHRHSTADQLRWALAADVCALVRRSPGITRARVAQELGISSGTAADLVTRMRQAAVLDEGAPVPRGRGRPTSALTAHPSGPLVIAVEITATGWRTATAGLDGHLTAAAPAPHRGRAPADVLAPVRRAVAAQASERAGRVRAVSVAAAATVREGTVVQSSVLDWDRVSLAPLAAPGADLLVANDATCEALAESRRGASRGSRSALHLTVLTGVGGGLVLDGAPVLGATGLAMEVGHLPLGDPEAVCDCGARGCWDTVLGTRALARRLGADDDSAASVGAVIAQADPANRPVLAAAAASLGRGLAGLINITDPDVVTLGGIGPLLRDHSPRAFEESLAGGLMRCLRGEAPRVVVGELGADAALVGAAEAALDEVASPAGLAAWAAREPGR</sequence>
<dbReference type="Gene3D" id="1.10.10.10">
    <property type="entry name" value="Winged helix-like DNA-binding domain superfamily/Winged helix DNA-binding domain"/>
    <property type="match status" value="1"/>
</dbReference>
<gene>
    <name evidence="2" type="ORF">OHJ16_06620</name>
</gene>
<name>A0ABT4I943_9ACTO</name>
<comment type="similarity">
    <text evidence="1">Belongs to the ROK (NagC/XylR) family.</text>
</comment>
<organism evidence="2 3">
    <name type="scientific">Actinomyces israelii</name>
    <dbReference type="NCBI Taxonomy" id="1659"/>
    <lineage>
        <taxon>Bacteria</taxon>
        <taxon>Bacillati</taxon>
        <taxon>Actinomycetota</taxon>
        <taxon>Actinomycetes</taxon>
        <taxon>Actinomycetales</taxon>
        <taxon>Actinomycetaceae</taxon>
        <taxon>Actinomyces</taxon>
    </lineage>
</organism>
<evidence type="ECO:0000256" key="1">
    <source>
        <dbReference type="ARBA" id="ARBA00006479"/>
    </source>
</evidence>
<dbReference type="InterPro" id="IPR036388">
    <property type="entry name" value="WH-like_DNA-bd_sf"/>
</dbReference>
<protein>
    <submittedName>
        <fullName evidence="2">ROK family protein</fullName>
    </submittedName>
</protein>